<feature type="transmembrane region" description="Helical" evidence="7">
    <location>
        <begin position="184"/>
        <end position="208"/>
    </location>
</feature>
<keyword evidence="5 7" id="KW-1133">Transmembrane helix</keyword>
<evidence type="ECO:0000256" key="2">
    <source>
        <dbReference type="ARBA" id="ARBA00022448"/>
    </source>
</evidence>
<keyword evidence="11" id="KW-1185">Reference proteome</keyword>
<dbReference type="PROSITE" id="PS50928">
    <property type="entry name" value="ABC_TM1"/>
    <property type="match status" value="1"/>
</dbReference>
<evidence type="ECO:0000259" key="9">
    <source>
        <dbReference type="PROSITE" id="PS50928"/>
    </source>
</evidence>
<dbReference type="GO" id="GO:0005886">
    <property type="term" value="C:plasma membrane"/>
    <property type="evidence" value="ECO:0007669"/>
    <property type="project" value="UniProtKB-SubCell"/>
</dbReference>
<dbReference type="RefSeq" id="WP_100388061.1">
    <property type="nucleotide sequence ID" value="NZ_BMZU01000001.1"/>
</dbReference>
<dbReference type="GO" id="GO:0055085">
    <property type="term" value="P:transmembrane transport"/>
    <property type="evidence" value="ECO:0007669"/>
    <property type="project" value="InterPro"/>
</dbReference>
<feature type="transmembrane region" description="Helical" evidence="7">
    <location>
        <begin position="229"/>
        <end position="251"/>
    </location>
</feature>
<evidence type="ECO:0000256" key="7">
    <source>
        <dbReference type="RuleBase" id="RU363032"/>
    </source>
</evidence>
<comment type="similarity">
    <text evidence="7">Belongs to the binding-protein-dependent transport system permease family.</text>
</comment>
<dbReference type="Proteomes" id="UP000231742">
    <property type="component" value="Unassembled WGS sequence"/>
</dbReference>
<comment type="caution">
    <text evidence="10">The sequence shown here is derived from an EMBL/GenBank/DDBJ whole genome shotgun (WGS) entry which is preliminary data.</text>
</comment>
<evidence type="ECO:0000256" key="4">
    <source>
        <dbReference type="ARBA" id="ARBA00022692"/>
    </source>
</evidence>
<evidence type="ECO:0000256" key="8">
    <source>
        <dbReference type="SAM" id="MobiDB-lite"/>
    </source>
</evidence>
<proteinExistence type="inferred from homology"/>
<keyword evidence="4 7" id="KW-0812">Transmembrane</keyword>
<evidence type="ECO:0000256" key="3">
    <source>
        <dbReference type="ARBA" id="ARBA00022475"/>
    </source>
</evidence>
<reference evidence="10 11" key="1">
    <citation type="submission" date="2017-11" db="EMBL/GenBank/DDBJ databases">
        <title>Genomic Encyclopedia of Archaeal and Bacterial Type Strains, Phase II (KMG-II): From Individual Species to Whole Genera.</title>
        <authorList>
            <person name="Goeker M."/>
        </authorList>
    </citation>
    <scope>NUCLEOTIDE SEQUENCE [LARGE SCALE GENOMIC DNA]</scope>
    <source>
        <strain evidence="10 11">DSM 16400</strain>
    </source>
</reference>
<feature type="transmembrane region" description="Helical" evidence="7">
    <location>
        <begin position="140"/>
        <end position="164"/>
    </location>
</feature>
<keyword evidence="2 7" id="KW-0813">Transport</keyword>
<feature type="transmembrane region" description="Helical" evidence="7">
    <location>
        <begin position="40"/>
        <end position="60"/>
    </location>
</feature>
<dbReference type="PANTHER" id="PTHR43744:SF4">
    <property type="entry name" value="OSMOPROTECTIVE COMPOUNDS UPTAKE PERMEASE PROTEIN GGTD"/>
    <property type="match status" value="1"/>
</dbReference>
<dbReference type="AlphaFoldDB" id="A0A2M9D6U4"/>
<name>A0A2M9D6U4_9MICO</name>
<keyword evidence="3" id="KW-1003">Cell membrane</keyword>
<feature type="transmembrane region" description="Helical" evidence="7">
    <location>
        <begin position="109"/>
        <end position="133"/>
    </location>
</feature>
<accession>A0A2M9D6U4</accession>
<dbReference type="EMBL" id="PGFH01000001">
    <property type="protein sequence ID" value="PJJ81370.1"/>
    <property type="molecule type" value="Genomic_DNA"/>
</dbReference>
<dbReference type="Gene3D" id="1.10.3720.10">
    <property type="entry name" value="MetI-like"/>
    <property type="match status" value="1"/>
</dbReference>
<evidence type="ECO:0000256" key="5">
    <source>
        <dbReference type="ARBA" id="ARBA00022989"/>
    </source>
</evidence>
<feature type="domain" description="ABC transmembrane type-1" evidence="9">
    <location>
        <begin position="105"/>
        <end position="307"/>
    </location>
</feature>
<dbReference type="SUPFAM" id="SSF161098">
    <property type="entry name" value="MetI-like"/>
    <property type="match status" value="1"/>
</dbReference>
<dbReference type="Pfam" id="PF00528">
    <property type="entry name" value="BPD_transp_1"/>
    <property type="match status" value="1"/>
</dbReference>
<evidence type="ECO:0000313" key="10">
    <source>
        <dbReference type="EMBL" id="PJJ81370.1"/>
    </source>
</evidence>
<protein>
    <submittedName>
        <fullName evidence="10">Carbohydrate ABC transporter membrane protein 2 (CUT1 family)</fullName>
    </submittedName>
</protein>
<dbReference type="PANTHER" id="PTHR43744">
    <property type="entry name" value="ABC TRANSPORTER PERMEASE PROTEIN MG189-RELATED-RELATED"/>
    <property type="match status" value="1"/>
</dbReference>
<evidence type="ECO:0000256" key="1">
    <source>
        <dbReference type="ARBA" id="ARBA00004651"/>
    </source>
</evidence>
<gene>
    <name evidence="10" type="ORF">CLV85_0543</name>
</gene>
<dbReference type="OrthoDB" id="9794684at2"/>
<comment type="subcellular location">
    <subcellularLocation>
        <location evidence="1 7">Cell membrane</location>
        <topology evidence="1 7">Multi-pass membrane protein</topology>
    </subcellularLocation>
</comment>
<sequence>MTATVPAKLPLNKKTKKQLARGEKQGAATRTKKRLTSRGATIAALVIAVLWTTPTFGLFVSSLRPPEEILRNGWWTIFQNPGFTLNNYTEVLAAGNSTLNLAGAFINSIAITLPATIFPLVIASLAAYAFAWIKFPGRNWIFIGVFALQIVPLQMALVPLLSLFSRGLSIGDIEIFSSLNASNSYSQVWIAHTIFALPLAIFLLHNFVSEIPSELIEAARVDGAGHGQVFFRIVLPLTMPAIASFAIFQFLWVWNDLLVALVFADGRVAPMTKLLAEITGSRGQDWNLLTAGAFISILVPLIVFFALQRYFVRGLLAGSTKG</sequence>
<organism evidence="10 11">
    <name type="scientific">Salinibacterium amurskyense</name>
    <dbReference type="NCBI Taxonomy" id="205941"/>
    <lineage>
        <taxon>Bacteria</taxon>
        <taxon>Bacillati</taxon>
        <taxon>Actinomycetota</taxon>
        <taxon>Actinomycetes</taxon>
        <taxon>Micrococcales</taxon>
        <taxon>Microbacteriaceae</taxon>
        <taxon>Salinibacterium</taxon>
    </lineage>
</organism>
<feature type="region of interest" description="Disordered" evidence="8">
    <location>
        <begin position="1"/>
        <end position="32"/>
    </location>
</feature>
<evidence type="ECO:0000256" key="6">
    <source>
        <dbReference type="ARBA" id="ARBA00023136"/>
    </source>
</evidence>
<evidence type="ECO:0000313" key="11">
    <source>
        <dbReference type="Proteomes" id="UP000231742"/>
    </source>
</evidence>
<feature type="transmembrane region" description="Helical" evidence="7">
    <location>
        <begin position="288"/>
        <end position="307"/>
    </location>
</feature>
<dbReference type="InterPro" id="IPR035906">
    <property type="entry name" value="MetI-like_sf"/>
</dbReference>
<dbReference type="CDD" id="cd06261">
    <property type="entry name" value="TM_PBP2"/>
    <property type="match status" value="1"/>
</dbReference>
<dbReference type="InterPro" id="IPR000515">
    <property type="entry name" value="MetI-like"/>
</dbReference>
<keyword evidence="6 7" id="KW-0472">Membrane</keyword>